<dbReference type="HOGENOM" id="CLU_320037_0_0_1"/>
<dbReference type="GeneID" id="10190161"/>
<feature type="compositionally biased region" description="Polar residues" evidence="1">
    <location>
        <begin position="611"/>
        <end position="626"/>
    </location>
</feature>
<dbReference type="RefSeq" id="XP_003194731.1">
    <property type="nucleotide sequence ID" value="XM_003194683.1"/>
</dbReference>
<dbReference type="eggNOG" id="ENOG502RBBB">
    <property type="taxonomic scope" value="Eukaryota"/>
</dbReference>
<feature type="compositionally biased region" description="Basic residues" evidence="1">
    <location>
        <begin position="522"/>
        <end position="531"/>
    </location>
</feature>
<evidence type="ECO:0008006" key="4">
    <source>
        <dbReference type="Google" id="ProtNLM"/>
    </source>
</evidence>
<evidence type="ECO:0000313" key="3">
    <source>
        <dbReference type="Proteomes" id="UP000007805"/>
    </source>
</evidence>
<feature type="compositionally biased region" description="Basic and acidic residues" evidence="1">
    <location>
        <begin position="870"/>
        <end position="889"/>
    </location>
</feature>
<feature type="compositionally biased region" description="Basic and acidic residues" evidence="1">
    <location>
        <begin position="133"/>
        <end position="142"/>
    </location>
</feature>
<proteinExistence type="predicted"/>
<dbReference type="KEGG" id="cgi:CGB_F3040W"/>
<gene>
    <name evidence="2" type="ordered locus">CGB_F3040W</name>
</gene>
<feature type="region of interest" description="Disordered" evidence="1">
    <location>
        <begin position="606"/>
        <end position="706"/>
    </location>
</feature>
<feature type="region of interest" description="Disordered" evidence="1">
    <location>
        <begin position="864"/>
        <end position="889"/>
    </location>
</feature>
<feature type="compositionally biased region" description="Polar residues" evidence="1">
    <location>
        <begin position="640"/>
        <end position="658"/>
    </location>
</feature>
<feature type="compositionally biased region" description="Low complexity" evidence="1">
    <location>
        <begin position="670"/>
        <end position="683"/>
    </location>
</feature>
<protein>
    <recommendedName>
        <fullName evidence="4">SAP domain-containing protein</fullName>
    </recommendedName>
</protein>
<accession>E6R821</accession>
<dbReference type="EMBL" id="CP000291">
    <property type="protein sequence ID" value="ADV22944.1"/>
    <property type="molecule type" value="Genomic_DNA"/>
</dbReference>
<reference evidence="2 3" key="1">
    <citation type="journal article" date="2011" name="MBio">
        <title>Genome variation in Cryptococcus gattii, an emerging pathogen of immunocompetent hosts.</title>
        <authorList>
            <person name="D'Souza C.A."/>
            <person name="Kronstad J.W."/>
            <person name="Taylor G."/>
            <person name="Warren R."/>
            <person name="Yuen M."/>
            <person name="Hu G."/>
            <person name="Jung W.H."/>
            <person name="Sham A."/>
            <person name="Kidd S.E."/>
            <person name="Tangen K."/>
            <person name="Lee N."/>
            <person name="Zeilmaker T."/>
            <person name="Sawkins J."/>
            <person name="McVicker G."/>
            <person name="Shah S."/>
            <person name="Gnerre S."/>
            <person name="Griggs A."/>
            <person name="Zeng Q."/>
            <person name="Bartlett K."/>
            <person name="Li W."/>
            <person name="Wang X."/>
            <person name="Heitman J."/>
            <person name="Stajich J.E."/>
            <person name="Fraser J.A."/>
            <person name="Meyer W."/>
            <person name="Carter D."/>
            <person name="Schein J."/>
            <person name="Krzywinski M."/>
            <person name="Kwon-Chung K.J."/>
            <person name="Varma A."/>
            <person name="Wang J."/>
            <person name="Brunham R."/>
            <person name="Fyfe M."/>
            <person name="Ouellette B.F."/>
            <person name="Siddiqui A."/>
            <person name="Marra M."/>
            <person name="Jones S."/>
            <person name="Holt R."/>
            <person name="Birren B.W."/>
            <person name="Galagan J.E."/>
            <person name="Cuomo C.A."/>
        </authorList>
    </citation>
    <scope>NUCLEOTIDE SEQUENCE [LARGE SCALE GENOMIC DNA]</scope>
    <source>
        <strain evidence="3">WM276 / ATCC MYA-4071</strain>
    </source>
</reference>
<evidence type="ECO:0000313" key="2">
    <source>
        <dbReference type="EMBL" id="ADV22944.1"/>
    </source>
</evidence>
<dbReference type="Proteomes" id="UP000007805">
    <property type="component" value="Chromosome F"/>
</dbReference>
<evidence type="ECO:0000256" key="1">
    <source>
        <dbReference type="SAM" id="MobiDB-lite"/>
    </source>
</evidence>
<dbReference type="VEuPathDB" id="FungiDB:CGB_F3040W"/>
<feature type="region of interest" description="Disordered" evidence="1">
    <location>
        <begin position="522"/>
        <end position="572"/>
    </location>
</feature>
<feature type="compositionally biased region" description="Low complexity" evidence="1">
    <location>
        <begin position="552"/>
        <end position="571"/>
    </location>
</feature>
<feature type="compositionally biased region" description="Polar residues" evidence="1">
    <location>
        <begin position="143"/>
        <end position="165"/>
    </location>
</feature>
<keyword evidence="3" id="KW-1185">Reference proteome</keyword>
<feature type="region of interest" description="Disordered" evidence="1">
    <location>
        <begin position="93"/>
        <end position="119"/>
    </location>
</feature>
<organism evidence="2 3">
    <name type="scientific">Cryptococcus gattii serotype B (strain WM276 / ATCC MYA-4071)</name>
    <name type="common">Filobasidiella gattii</name>
    <name type="synonym">Cryptococcus bacillisporus</name>
    <dbReference type="NCBI Taxonomy" id="367775"/>
    <lineage>
        <taxon>Eukaryota</taxon>
        <taxon>Fungi</taxon>
        <taxon>Dikarya</taxon>
        <taxon>Basidiomycota</taxon>
        <taxon>Agaricomycotina</taxon>
        <taxon>Tremellomycetes</taxon>
        <taxon>Tremellales</taxon>
        <taxon>Cryptococcaceae</taxon>
        <taxon>Cryptococcus</taxon>
        <taxon>Cryptococcus gattii species complex</taxon>
    </lineage>
</organism>
<dbReference type="AlphaFoldDB" id="E6R821"/>
<sequence length="907" mass="98596">MADDILCNCAALRALKRHQLVSLSKKYGLKASGKNIDMIDRLQKYGQKHAGNLDFYIPDPAPAPVQDLAISSSVPAADQTISLKLENKMQDLEVPAPSSKSSSHAGKPSDTSLISRPSDSWEVLSESAASIVSKEDIERPESSSHFQNVGSWKSSNNGETLTASEGSAEDCDTRNSGSMRAITSSISKRGSIILLGLDRLSSSTPSDQHNRELAAKVITTGRHGKGEDHLEIVVNTPPSPASTVGIVRRYSRYSLQERPSTIRLCSPTPFSFVQNVKSLSDVEDELPFAGKMKDVSLLKERKTMAPLASQNRSDIVRPLVRKSVPALSLPRAPSTSNVYPPLPNLSPYHINLDQTCENQEEPHQVPGGFPPLPPPPSGSQVLFGNSIAPVLSNAQFSEAARNILQEMNARLPKGSARLGEELLKGKHAEMEKLVRTNQQLGTGGWGLSEGTTHMSDRYAEFHRKEFANPHGKSSGALEGNDERRAKRSRLSTHPFGTLREAKKNIAIMLSEEKGIPQTSMLRKLKDRRERRRSGFHEKNSPKKFGFLKKKTGAGPAATLASSSSASKPIISHPRPLSYKISTEVSHAGRSSLQLSQSEGYQCHIRNLKNGGRSTSAQTVISQTGSKTPRRAGIPDFAPPSVTNRESPGTSSLVSTNSLGLPEPSSKFRRPSLPSSSRGSSTSRAMKKQSQAELIRNARSAPLPPKHETIDKIYPVLAATQKISTTSLGSIPKPPTSMIDRHSTLFLPTVSSLARMQATVRPKVDIPPPTISPTPSPLVTPAMRQKQVLQERDGDPVEVVAASHSIKTIQPFGNATSRENAFETNIMSKPAATLCKGGPSHGKRIMKKQSSASLAAARARAKASGLKAVKSRGDLREKEKEMRRKKEEMSVLSCRRKEERELREMLGM</sequence>
<name>E6R821_CRYGW</name>
<feature type="region of interest" description="Disordered" evidence="1">
    <location>
        <begin position="465"/>
        <end position="494"/>
    </location>
</feature>
<dbReference type="OrthoDB" id="5964929at2759"/>
<reference key="2">
    <citation type="journal article" date="2011" name="MBio">
        <title>Genome variation in Cryptococcus gattii, an emerging pathogen of immunocompetent hosts.</title>
        <authorList>
            <person name="D'Souza C.A."/>
            <person name="Kronstad J.W."/>
            <person name="Taylor G."/>
            <person name="Warren R."/>
            <person name="Yuen M."/>
            <person name="Hu G."/>
            <person name="Jung W.H."/>
            <person name="Sham A."/>
            <person name="Kidd S.E."/>
            <person name="Tangen K."/>
            <person name="Lee N."/>
            <person name="Zeilmaker T."/>
            <person name="Sawkins J."/>
            <person name="McVicker G."/>
            <person name="Shah S."/>
            <person name="Gnerre S."/>
            <person name="Griggs A."/>
            <person name="Zeng Q."/>
            <person name="Bartlett K."/>
            <person name="Li W."/>
            <person name="Wang X."/>
            <person name="Heitman J."/>
            <person name="Stajich J.E."/>
            <person name="Fraser J.A."/>
            <person name="Meyer W."/>
            <person name="Carter D."/>
            <person name="Schein J."/>
            <person name="Krzywinski M."/>
            <person name="Kwong-Chung K.J."/>
            <person name="Varma A."/>
            <person name="Wang J."/>
            <person name="Brunham R."/>
            <person name="Fyfe M."/>
            <person name="Ouellette B.F.F."/>
            <person name="Siddiqui A."/>
            <person name="Marra M."/>
            <person name="Jones S."/>
            <person name="Holt R."/>
            <person name="Birren B.W."/>
            <person name="Galagan J.E."/>
            <person name="Cuomo C.A."/>
        </authorList>
    </citation>
    <scope>NUCLEOTIDE SEQUENCE</scope>
    <source>
        <strain>WM276</strain>
    </source>
</reference>
<feature type="region of interest" description="Disordered" evidence="1">
    <location>
        <begin position="132"/>
        <end position="177"/>
    </location>
</feature>
<feature type="compositionally biased region" description="Low complexity" evidence="1">
    <location>
        <begin position="95"/>
        <end position="109"/>
    </location>
</feature>